<comment type="caution">
    <text evidence="1">The sequence shown here is derived from an EMBL/GenBank/DDBJ whole genome shotgun (WGS) entry which is preliminary data.</text>
</comment>
<dbReference type="SUPFAM" id="SSF50630">
    <property type="entry name" value="Acid proteases"/>
    <property type="match status" value="1"/>
</dbReference>
<dbReference type="AlphaFoldDB" id="A0A843TEU1"/>
<organism evidence="1 2">
    <name type="scientific">Colocasia esculenta</name>
    <name type="common">Wild taro</name>
    <name type="synonym">Arum esculentum</name>
    <dbReference type="NCBI Taxonomy" id="4460"/>
    <lineage>
        <taxon>Eukaryota</taxon>
        <taxon>Viridiplantae</taxon>
        <taxon>Streptophyta</taxon>
        <taxon>Embryophyta</taxon>
        <taxon>Tracheophyta</taxon>
        <taxon>Spermatophyta</taxon>
        <taxon>Magnoliopsida</taxon>
        <taxon>Liliopsida</taxon>
        <taxon>Araceae</taxon>
        <taxon>Aroideae</taxon>
        <taxon>Colocasieae</taxon>
        <taxon>Colocasia</taxon>
    </lineage>
</organism>
<evidence type="ECO:0000313" key="1">
    <source>
        <dbReference type="EMBL" id="MQL68766.1"/>
    </source>
</evidence>
<proteinExistence type="predicted"/>
<gene>
    <name evidence="1" type="ORF">Taro_001048</name>
</gene>
<reference evidence="1" key="1">
    <citation type="submission" date="2017-07" db="EMBL/GenBank/DDBJ databases">
        <title>Taro Niue Genome Assembly and Annotation.</title>
        <authorList>
            <person name="Atibalentja N."/>
            <person name="Keating K."/>
            <person name="Fields C.J."/>
        </authorList>
    </citation>
    <scope>NUCLEOTIDE SEQUENCE</scope>
    <source>
        <strain evidence="1">Niue_2</strain>
        <tissue evidence="1">Leaf</tissue>
    </source>
</reference>
<dbReference type="Gene3D" id="2.40.70.10">
    <property type="entry name" value="Acid Proteases"/>
    <property type="match status" value="1"/>
</dbReference>
<accession>A0A843TEU1</accession>
<sequence>MGVQDRVLFDTGATNSFIFERFAKQLETEFGVEAEELEVPLSVHTPAVTIATRKCIPSLPVCIEDRGLFGCFYFLKMKDYDVILGLNWLEDHYALVDYRGKKITFCIPGEDEFSHPFPRKLVGRWRSSPNTGGSTAQAWESNQGGEHHLFGLAEEGFIAKIRSLEVFREASETGVPMIEEDVVRSDSKREELQSLWRIIA</sequence>
<dbReference type="InterPro" id="IPR021109">
    <property type="entry name" value="Peptidase_aspartic_dom_sf"/>
</dbReference>
<dbReference type="Pfam" id="PF08284">
    <property type="entry name" value="RVP_2"/>
    <property type="match status" value="1"/>
</dbReference>
<evidence type="ECO:0000313" key="2">
    <source>
        <dbReference type="Proteomes" id="UP000652761"/>
    </source>
</evidence>
<protein>
    <submittedName>
        <fullName evidence="1">Uncharacterized protein</fullName>
    </submittedName>
</protein>
<name>A0A843TEU1_COLES</name>
<keyword evidence="2" id="KW-1185">Reference proteome</keyword>
<dbReference type="CDD" id="cd00303">
    <property type="entry name" value="retropepsin_like"/>
    <property type="match status" value="1"/>
</dbReference>
<dbReference type="OrthoDB" id="786680at2759"/>
<dbReference type="EMBL" id="NMUH01000021">
    <property type="protein sequence ID" value="MQL68766.1"/>
    <property type="molecule type" value="Genomic_DNA"/>
</dbReference>
<dbReference type="Proteomes" id="UP000652761">
    <property type="component" value="Unassembled WGS sequence"/>
</dbReference>